<comment type="pathway">
    <text evidence="5">tRNA modification; tRNA-queuosine biosynthesis.</text>
</comment>
<protein>
    <recommendedName>
        <fullName evidence="5">NADPH-dependent 7-cyano-7-deazaguanine reductase</fullName>
        <ecNumber evidence="5">1.7.1.13</ecNumber>
    </recommendedName>
    <alternativeName>
        <fullName evidence="5">7-cyano-7-carbaguanine reductase</fullName>
    </alternativeName>
    <alternativeName>
        <fullName evidence="5">NADPH-dependent nitrile oxidoreductase</fullName>
    </alternativeName>
    <alternativeName>
        <fullName evidence="5">PreQ(0) reductase</fullName>
    </alternativeName>
</protein>
<keyword evidence="8" id="KW-1185">Reference proteome</keyword>
<dbReference type="NCBIfam" id="TIGR03139">
    <property type="entry name" value="QueF-II"/>
    <property type="match status" value="1"/>
</dbReference>
<comment type="similarity">
    <text evidence="5">Belongs to the GTP cyclohydrolase I family. QueF type 1 subfamily.</text>
</comment>
<feature type="binding site" evidence="5">
    <location>
        <begin position="83"/>
        <end position="84"/>
    </location>
    <ligand>
        <name>substrate</name>
    </ligand>
</feature>
<keyword evidence="2 5" id="KW-0671">Queuosine biosynthesis</keyword>
<dbReference type="InterPro" id="IPR016856">
    <property type="entry name" value="QueF_type1"/>
</dbReference>
<comment type="catalytic activity">
    <reaction evidence="5">
        <text>7-aminomethyl-7-carbaguanine + 2 NADP(+) = 7-cyano-7-carbaguanine + 2 NADPH + 3 H(+)</text>
        <dbReference type="Rhea" id="RHEA:13409"/>
        <dbReference type="ChEBI" id="CHEBI:15378"/>
        <dbReference type="ChEBI" id="CHEBI:45075"/>
        <dbReference type="ChEBI" id="CHEBI:57783"/>
        <dbReference type="ChEBI" id="CHEBI:58349"/>
        <dbReference type="ChEBI" id="CHEBI:58703"/>
        <dbReference type="EC" id="1.7.1.13"/>
    </reaction>
</comment>
<evidence type="ECO:0000256" key="5">
    <source>
        <dbReference type="HAMAP-Rule" id="MF_00818"/>
    </source>
</evidence>
<dbReference type="EMBL" id="CP063078">
    <property type="protein sequence ID" value="QOQ87888.1"/>
    <property type="molecule type" value="Genomic_DNA"/>
</dbReference>
<keyword evidence="4 5" id="KW-0560">Oxidoreductase</keyword>
<name>A0A7M1LH46_9BACT</name>
<dbReference type="SUPFAM" id="SSF55620">
    <property type="entry name" value="Tetrahydrobiopterin biosynthesis enzymes-like"/>
    <property type="match status" value="1"/>
</dbReference>
<comment type="subcellular location">
    <subcellularLocation>
        <location evidence="5">Cytoplasm</location>
    </subcellularLocation>
</comment>
<dbReference type="OrthoDB" id="9789995at2"/>
<comment type="function">
    <text evidence="5">Catalyzes the NADPH-dependent reduction of 7-cyano-7-deazaguanine (preQ0) to 7-aminomethyl-7-deazaguanine (preQ1).</text>
</comment>
<dbReference type="PANTHER" id="PTHR34354">
    <property type="entry name" value="NADPH-DEPENDENT 7-CYANO-7-DEAZAGUANINE REDUCTASE"/>
    <property type="match status" value="1"/>
</dbReference>
<evidence type="ECO:0000256" key="6">
    <source>
        <dbReference type="SAM" id="MobiDB-lite"/>
    </source>
</evidence>
<dbReference type="Pfam" id="PF14489">
    <property type="entry name" value="QueF"/>
    <property type="match status" value="1"/>
</dbReference>
<dbReference type="UniPathway" id="UPA00392"/>
<evidence type="ECO:0000256" key="3">
    <source>
        <dbReference type="ARBA" id="ARBA00022857"/>
    </source>
</evidence>
<feature type="region of interest" description="Disordered" evidence="6">
    <location>
        <begin position="156"/>
        <end position="211"/>
    </location>
</feature>
<feature type="active site" description="Proton donor" evidence="5">
    <location>
        <position position="49"/>
    </location>
</feature>
<accession>A0A7M1LH46</accession>
<feature type="binding site" evidence="5">
    <location>
        <begin position="64"/>
        <end position="66"/>
    </location>
    <ligand>
        <name>substrate</name>
    </ligand>
</feature>
<dbReference type="PANTHER" id="PTHR34354:SF1">
    <property type="entry name" value="NADPH-DEPENDENT 7-CYANO-7-DEAZAGUANINE REDUCTASE"/>
    <property type="match status" value="1"/>
</dbReference>
<proteinExistence type="inferred from homology"/>
<gene>
    <name evidence="5 7" type="primary">queF</name>
    <name evidence="7" type="ORF">IMC76_03560</name>
</gene>
<evidence type="ECO:0000256" key="1">
    <source>
        <dbReference type="ARBA" id="ARBA00022490"/>
    </source>
</evidence>
<evidence type="ECO:0000313" key="7">
    <source>
        <dbReference type="EMBL" id="QOQ87888.1"/>
    </source>
</evidence>
<dbReference type="Proteomes" id="UP000594749">
    <property type="component" value="Chromosome"/>
</dbReference>
<feature type="active site" description="Thioimide intermediate" evidence="5">
    <location>
        <position position="42"/>
    </location>
</feature>
<dbReference type="AlphaFoldDB" id="A0A7M1LH46"/>
<evidence type="ECO:0000313" key="8">
    <source>
        <dbReference type="Proteomes" id="UP000594749"/>
    </source>
</evidence>
<dbReference type="InterPro" id="IPR043133">
    <property type="entry name" value="GTP-CH-I_C/QueF"/>
</dbReference>
<dbReference type="InterPro" id="IPR050084">
    <property type="entry name" value="NADPH_dep_7-cyano-7-deazaG_red"/>
</dbReference>
<dbReference type="InterPro" id="IPR029500">
    <property type="entry name" value="QueF"/>
</dbReference>
<feature type="compositionally biased region" description="Basic and acidic residues" evidence="6">
    <location>
        <begin position="156"/>
        <end position="192"/>
    </location>
</feature>
<reference evidence="7 8" key="1">
    <citation type="submission" date="2020-10" db="EMBL/GenBank/DDBJ databases">
        <title>Campylobacter and Helicobacter PacBio genomes.</title>
        <authorList>
            <person name="Lane C."/>
        </authorList>
    </citation>
    <scope>NUCLEOTIDE SEQUENCE [LARGE SCALE GENOMIC DNA]</scope>
    <source>
        <strain evidence="7 8">2016D-0077</strain>
    </source>
</reference>
<dbReference type="GO" id="GO:0033739">
    <property type="term" value="F:preQ1 synthase activity"/>
    <property type="evidence" value="ECO:0007669"/>
    <property type="project" value="UniProtKB-UniRule"/>
</dbReference>
<organism evidence="7 8">
    <name type="scientific">Campylobacter corcagiensis</name>
    <dbReference type="NCBI Taxonomy" id="1448857"/>
    <lineage>
        <taxon>Bacteria</taxon>
        <taxon>Pseudomonadati</taxon>
        <taxon>Campylobacterota</taxon>
        <taxon>Epsilonproteobacteria</taxon>
        <taxon>Campylobacterales</taxon>
        <taxon>Campylobacteraceae</taxon>
        <taxon>Campylobacter</taxon>
    </lineage>
</organism>
<sequence>MLRYGEKEIQEFDPQKDLEIWENKNKRDYLIKMTLPEFCCLCPRSGYPDFATIYIEYTPENWVVELKAIKLYINSFMNRHISHEDSINEIYTILEEKLKPKYMKIVGDFNPRGNVHTVIEIDSNKLIKNNDKVEISEKSDIIEAIKEEFRVQKESKKTKIKENFHNKRESFKDKKEFSDKKRDGFNKKRDSFTKLNTKGLKPKLVKKDDKS</sequence>
<dbReference type="GO" id="GO:0008616">
    <property type="term" value="P:tRNA queuosine(34) biosynthetic process"/>
    <property type="evidence" value="ECO:0007669"/>
    <property type="project" value="UniProtKB-UniRule"/>
</dbReference>
<dbReference type="Gene3D" id="3.30.1130.10">
    <property type="match status" value="1"/>
</dbReference>
<evidence type="ECO:0000256" key="2">
    <source>
        <dbReference type="ARBA" id="ARBA00022785"/>
    </source>
</evidence>
<dbReference type="EC" id="1.7.1.13" evidence="5"/>
<dbReference type="GO" id="GO:0005737">
    <property type="term" value="C:cytoplasm"/>
    <property type="evidence" value="ECO:0007669"/>
    <property type="project" value="UniProtKB-SubCell"/>
</dbReference>
<keyword evidence="1 5" id="KW-0963">Cytoplasm</keyword>
<evidence type="ECO:0000256" key="4">
    <source>
        <dbReference type="ARBA" id="ARBA00023002"/>
    </source>
</evidence>
<dbReference type="HAMAP" id="MF_00818">
    <property type="entry name" value="QueF_type1"/>
    <property type="match status" value="1"/>
</dbReference>
<keyword evidence="3 5" id="KW-0521">NADP</keyword>